<proteinExistence type="predicted"/>
<dbReference type="EnsemblMetazoa" id="Aqu2.1.19499_001">
    <property type="protein sequence ID" value="Aqu2.1.19499_001"/>
    <property type="gene ID" value="Aqu2.1.19499"/>
</dbReference>
<name>A0A1X7TVT3_AMPQE</name>
<accession>A0A1X7TVT3</accession>
<dbReference type="InParanoid" id="A0A1X7TVT3"/>
<dbReference type="AlphaFoldDB" id="A0A1X7TVT3"/>
<protein>
    <submittedName>
        <fullName evidence="1">Uncharacterized protein</fullName>
    </submittedName>
</protein>
<evidence type="ECO:0000313" key="1">
    <source>
        <dbReference type="EnsemblMetazoa" id="Aqu2.1.19499_001"/>
    </source>
</evidence>
<sequence>METHIDFERLLEEDQKQPIFLIYHIGWSDGLRRAIDHQAMSLSQSPETFGTWLLINKLKETNDVILM</sequence>
<reference evidence="1" key="1">
    <citation type="submission" date="2017-05" db="UniProtKB">
        <authorList>
            <consortium name="EnsemblMetazoa"/>
        </authorList>
    </citation>
    <scope>IDENTIFICATION</scope>
</reference>
<organism evidence="1">
    <name type="scientific">Amphimedon queenslandica</name>
    <name type="common">Sponge</name>
    <dbReference type="NCBI Taxonomy" id="400682"/>
    <lineage>
        <taxon>Eukaryota</taxon>
        <taxon>Metazoa</taxon>
        <taxon>Porifera</taxon>
        <taxon>Demospongiae</taxon>
        <taxon>Heteroscleromorpha</taxon>
        <taxon>Haplosclerida</taxon>
        <taxon>Niphatidae</taxon>
        <taxon>Amphimedon</taxon>
    </lineage>
</organism>